<evidence type="ECO:0000256" key="3">
    <source>
        <dbReference type="ARBA" id="ARBA00008704"/>
    </source>
</evidence>
<evidence type="ECO:0000256" key="7">
    <source>
        <dbReference type="ARBA" id="ARBA00022723"/>
    </source>
</evidence>
<evidence type="ECO:0000256" key="17">
    <source>
        <dbReference type="ARBA" id="ARBA00034523"/>
    </source>
</evidence>
<keyword evidence="12 18" id="KW-1133">Transmembrane helix</keyword>
<keyword evidence="4" id="KW-0813">Transport</keyword>
<accession>A0ABS8THU3</accession>
<evidence type="ECO:0000256" key="16">
    <source>
        <dbReference type="ARBA" id="ARBA00034438"/>
    </source>
</evidence>
<dbReference type="Pfam" id="PF04757">
    <property type="entry name" value="Pex2_Pex12"/>
    <property type="match status" value="1"/>
</dbReference>
<keyword evidence="5" id="KW-0808">Transferase</keyword>
<gene>
    <name evidence="20" type="ORF">HAX54_011352</name>
</gene>
<comment type="pathway">
    <text evidence="2">Protein modification; protein ubiquitination.</text>
</comment>
<evidence type="ECO:0000256" key="2">
    <source>
        <dbReference type="ARBA" id="ARBA00004906"/>
    </source>
</evidence>
<organism evidence="20 21">
    <name type="scientific">Datura stramonium</name>
    <name type="common">Jimsonweed</name>
    <name type="synonym">Common thornapple</name>
    <dbReference type="NCBI Taxonomy" id="4076"/>
    <lineage>
        <taxon>Eukaryota</taxon>
        <taxon>Viridiplantae</taxon>
        <taxon>Streptophyta</taxon>
        <taxon>Embryophyta</taxon>
        <taxon>Tracheophyta</taxon>
        <taxon>Spermatophyta</taxon>
        <taxon>Magnoliopsida</taxon>
        <taxon>eudicotyledons</taxon>
        <taxon>Gunneridae</taxon>
        <taxon>Pentapetalae</taxon>
        <taxon>asterids</taxon>
        <taxon>lamiids</taxon>
        <taxon>Solanales</taxon>
        <taxon>Solanaceae</taxon>
        <taxon>Solanoideae</taxon>
        <taxon>Datureae</taxon>
        <taxon>Datura</taxon>
    </lineage>
</organism>
<comment type="similarity">
    <text evidence="3">Belongs to the pex2/pex10/pex12 family.</text>
</comment>
<feature type="transmembrane region" description="Helical" evidence="18">
    <location>
        <begin position="33"/>
        <end position="53"/>
    </location>
</feature>
<evidence type="ECO:0000256" key="13">
    <source>
        <dbReference type="ARBA" id="ARBA00023136"/>
    </source>
</evidence>
<reference evidence="20 21" key="1">
    <citation type="journal article" date="2021" name="BMC Genomics">
        <title>Datura genome reveals duplications of psychoactive alkaloid biosynthetic genes and high mutation rate following tissue culture.</title>
        <authorList>
            <person name="Rajewski A."/>
            <person name="Carter-House D."/>
            <person name="Stajich J."/>
            <person name="Litt A."/>
        </authorList>
    </citation>
    <scope>NUCLEOTIDE SEQUENCE [LARGE SCALE GENOMIC DNA]</scope>
    <source>
        <strain evidence="20">AR-01</strain>
    </source>
</reference>
<dbReference type="PANTHER" id="PTHR48178">
    <property type="entry name" value="PEROXISOME BIOGENESIS FACTOR 2"/>
    <property type="match status" value="1"/>
</dbReference>
<keyword evidence="13 18" id="KW-0472">Membrane</keyword>
<name>A0ABS8THU3_DATST</name>
<evidence type="ECO:0000256" key="11">
    <source>
        <dbReference type="ARBA" id="ARBA00022927"/>
    </source>
</evidence>
<evidence type="ECO:0000259" key="19">
    <source>
        <dbReference type="Pfam" id="PF04757"/>
    </source>
</evidence>
<evidence type="ECO:0000256" key="4">
    <source>
        <dbReference type="ARBA" id="ARBA00022448"/>
    </source>
</evidence>
<feature type="domain" description="Pex N-terminal" evidence="19">
    <location>
        <begin position="63"/>
        <end position="153"/>
    </location>
</feature>
<evidence type="ECO:0000256" key="8">
    <source>
        <dbReference type="ARBA" id="ARBA00022771"/>
    </source>
</evidence>
<evidence type="ECO:0000256" key="5">
    <source>
        <dbReference type="ARBA" id="ARBA00022679"/>
    </source>
</evidence>
<keyword evidence="9" id="KW-0833">Ubl conjugation pathway</keyword>
<evidence type="ECO:0000313" key="21">
    <source>
        <dbReference type="Proteomes" id="UP000823775"/>
    </source>
</evidence>
<keyword evidence="7" id="KW-0479">Metal-binding</keyword>
<evidence type="ECO:0000256" key="18">
    <source>
        <dbReference type="SAM" id="Phobius"/>
    </source>
</evidence>
<dbReference type="InterPro" id="IPR025654">
    <property type="entry name" value="PEX2/10"/>
</dbReference>
<sequence>MDRQTLASSLSSQTVVAASSIPRYRHKKMLGSVLTINYFLGGSLLLHLTSLPFQFQYQELIRDEHAVEVRGKVRTGLEGPGLTVSQKIWYCVATVGGQYMWARLQSFSAFWRWGDSEQRSLACRAWLLIQHMEGICKAASFSNLLLFLYTGRTGRDQILK</sequence>
<evidence type="ECO:0000256" key="6">
    <source>
        <dbReference type="ARBA" id="ARBA00022692"/>
    </source>
</evidence>
<keyword evidence="6 18" id="KW-0812">Transmembrane</keyword>
<evidence type="ECO:0000256" key="12">
    <source>
        <dbReference type="ARBA" id="ARBA00022989"/>
    </source>
</evidence>
<comment type="subcellular location">
    <subcellularLocation>
        <location evidence="1">Peroxisome membrane</location>
        <topology evidence="1">Multi-pass membrane protein</topology>
    </subcellularLocation>
</comment>
<evidence type="ECO:0000256" key="15">
    <source>
        <dbReference type="ARBA" id="ARBA00032511"/>
    </source>
</evidence>
<keyword evidence="11" id="KW-0653">Protein transport</keyword>
<keyword evidence="21" id="KW-1185">Reference proteome</keyword>
<keyword evidence="14" id="KW-0576">Peroxisome</keyword>
<dbReference type="EC" id="2.3.2.36" evidence="17"/>
<dbReference type="EMBL" id="JACEIK010001641">
    <property type="protein sequence ID" value="MCD7471072.1"/>
    <property type="molecule type" value="Genomic_DNA"/>
</dbReference>
<evidence type="ECO:0000256" key="14">
    <source>
        <dbReference type="ARBA" id="ARBA00023140"/>
    </source>
</evidence>
<evidence type="ECO:0000313" key="20">
    <source>
        <dbReference type="EMBL" id="MCD7471072.1"/>
    </source>
</evidence>
<proteinExistence type="inferred from homology"/>
<keyword evidence="8" id="KW-0863">Zinc-finger</keyword>
<dbReference type="PANTHER" id="PTHR48178:SF1">
    <property type="entry name" value="PEROXISOME BIOGENESIS FACTOR 2"/>
    <property type="match status" value="1"/>
</dbReference>
<evidence type="ECO:0000256" key="9">
    <source>
        <dbReference type="ARBA" id="ARBA00022786"/>
    </source>
</evidence>
<protein>
    <recommendedName>
        <fullName evidence="17">RING-type E3 ubiquitin transferase (cysteine targeting)</fullName>
        <ecNumber evidence="17">2.3.2.36</ecNumber>
    </recommendedName>
    <alternativeName>
        <fullName evidence="15">Peroxin-2</fullName>
    </alternativeName>
</protein>
<keyword evidence="10" id="KW-0862">Zinc</keyword>
<evidence type="ECO:0000256" key="1">
    <source>
        <dbReference type="ARBA" id="ARBA00004585"/>
    </source>
</evidence>
<dbReference type="InterPro" id="IPR006845">
    <property type="entry name" value="Pex_N"/>
</dbReference>
<dbReference type="Proteomes" id="UP000823775">
    <property type="component" value="Unassembled WGS sequence"/>
</dbReference>
<comment type="caution">
    <text evidence="20">The sequence shown here is derived from an EMBL/GenBank/DDBJ whole genome shotgun (WGS) entry which is preliminary data.</text>
</comment>
<comment type="catalytic activity">
    <reaction evidence="16">
        <text>[E2 ubiquitin-conjugating enzyme]-S-ubiquitinyl-L-cysteine + [acceptor protein]-L-cysteine = [E2 ubiquitin-conjugating enzyme]-L-cysteine + [acceptor protein]-S-ubiquitinyl-L-cysteine.</text>
        <dbReference type="EC" id="2.3.2.36"/>
    </reaction>
</comment>
<evidence type="ECO:0000256" key="10">
    <source>
        <dbReference type="ARBA" id="ARBA00022833"/>
    </source>
</evidence>